<feature type="non-terminal residue" evidence="1">
    <location>
        <position position="1"/>
    </location>
</feature>
<dbReference type="AlphaFoldDB" id="A0A9N9NXK3"/>
<evidence type="ECO:0000313" key="2">
    <source>
        <dbReference type="Proteomes" id="UP000789342"/>
    </source>
</evidence>
<keyword evidence="2" id="KW-1185">Reference proteome</keyword>
<evidence type="ECO:0000313" key="1">
    <source>
        <dbReference type="EMBL" id="CAG8782587.1"/>
    </source>
</evidence>
<reference evidence="1" key="1">
    <citation type="submission" date="2021-06" db="EMBL/GenBank/DDBJ databases">
        <authorList>
            <person name="Kallberg Y."/>
            <person name="Tangrot J."/>
            <person name="Rosling A."/>
        </authorList>
    </citation>
    <scope>NUCLEOTIDE SEQUENCE</scope>
    <source>
        <strain evidence="1">CL551</strain>
    </source>
</reference>
<gene>
    <name evidence="1" type="ORF">AMORRO_LOCUS17454</name>
</gene>
<sequence length="99" mass="11244">KMTDDERNSTSSDNYARDYFNVHRDPFTIQYTKKNPNLFFAYAHGSTTFQRGELGLSNSYLEGYLVLKYDKPVKIISITLRIKGTEKVEGKGPGNRGAT</sequence>
<comment type="caution">
    <text evidence="1">The sequence shown here is derived from an EMBL/GenBank/DDBJ whole genome shotgun (WGS) entry which is preliminary data.</text>
</comment>
<accession>A0A9N9NXK3</accession>
<dbReference type="EMBL" id="CAJVPV010053940">
    <property type="protein sequence ID" value="CAG8782587.1"/>
    <property type="molecule type" value="Genomic_DNA"/>
</dbReference>
<dbReference type="Proteomes" id="UP000789342">
    <property type="component" value="Unassembled WGS sequence"/>
</dbReference>
<organism evidence="1 2">
    <name type="scientific">Acaulospora morrowiae</name>
    <dbReference type="NCBI Taxonomy" id="94023"/>
    <lineage>
        <taxon>Eukaryota</taxon>
        <taxon>Fungi</taxon>
        <taxon>Fungi incertae sedis</taxon>
        <taxon>Mucoromycota</taxon>
        <taxon>Glomeromycotina</taxon>
        <taxon>Glomeromycetes</taxon>
        <taxon>Diversisporales</taxon>
        <taxon>Acaulosporaceae</taxon>
        <taxon>Acaulospora</taxon>
    </lineage>
</organism>
<proteinExistence type="predicted"/>
<name>A0A9N9NXK3_9GLOM</name>
<protein>
    <submittedName>
        <fullName evidence="1">9518_t:CDS:1</fullName>
    </submittedName>
</protein>
<feature type="non-terminal residue" evidence="1">
    <location>
        <position position="99"/>
    </location>
</feature>